<dbReference type="AlphaFoldDB" id="A0A4R6J7G3"/>
<feature type="transmembrane region" description="Helical" evidence="6">
    <location>
        <begin position="33"/>
        <end position="50"/>
    </location>
</feature>
<dbReference type="EMBL" id="SNWR01000002">
    <property type="protein sequence ID" value="TDO31464.1"/>
    <property type="molecule type" value="Genomic_DNA"/>
</dbReference>
<sequence length="385" mass="40904">MSRLVARPPRHTLRIAGRGNGAAPGDPAGLPRGVVVLLGTACLVIAVAGIRATAELLAPVMLALMLTVTASPLTQWLRRHGSPVWFAMLATIITVYVVLFALGSALFVSVARLIDLLPQYQAQFAGLRDDLVTGLSGLGVSAAQLRDLVAGADPATFVRLAEGLVGGLTGLLSNTVFLLAVLLFMCLDTVSFPERLTSVTGERPQVVTALRTFAQGTRRYLLVSTVFGLIVAVFDTVLLWWLDVPLPLLWGLLSFITNYIPNVGFVIGLIPPALLALLQGGPDLMLTVVLLYCMVNFVIQSVIQPKIVGDAVGLSATVSFLSLVFWTWVLGALGALLAIPLTLLAKGLLVDIDPSTRWLNVLLTGGRAPDSPTRDEAPARPRRPA</sequence>
<evidence type="ECO:0000256" key="6">
    <source>
        <dbReference type="SAM" id="Phobius"/>
    </source>
</evidence>
<evidence type="ECO:0000256" key="5">
    <source>
        <dbReference type="ARBA" id="ARBA00023136"/>
    </source>
</evidence>
<dbReference type="Proteomes" id="UP000294901">
    <property type="component" value="Unassembled WGS sequence"/>
</dbReference>
<protein>
    <submittedName>
        <fullName evidence="7">Putative PurR-regulated permease PerM</fullName>
    </submittedName>
</protein>
<comment type="subcellular location">
    <subcellularLocation>
        <location evidence="1">Membrane</location>
        <topology evidence="1">Multi-pass membrane protein</topology>
    </subcellularLocation>
</comment>
<evidence type="ECO:0000256" key="1">
    <source>
        <dbReference type="ARBA" id="ARBA00004141"/>
    </source>
</evidence>
<evidence type="ECO:0000256" key="4">
    <source>
        <dbReference type="ARBA" id="ARBA00022989"/>
    </source>
</evidence>
<reference evidence="7 8" key="1">
    <citation type="submission" date="2019-03" db="EMBL/GenBank/DDBJ databases">
        <title>Sequencing the genomes of 1000 actinobacteria strains.</title>
        <authorList>
            <person name="Klenk H.-P."/>
        </authorList>
    </citation>
    <scope>NUCLEOTIDE SEQUENCE [LARGE SCALE GENOMIC DNA]</scope>
    <source>
        <strain evidence="7 8">DSM 43805</strain>
    </source>
</reference>
<proteinExistence type="inferred from homology"/>
<feature type="transmembrane region" description="Helical" evidence="6">
    <location>
        <begin position="56"/>
        <end position="77"/>
    </location>
</feature>
<feature type="transmembrane region" description="Helical" evidence="6">
    <location>
        <begin position="248"/>
        <end position="277"/>
    </location>
</feature>
<dbReference type="GO" id="GO:0055085">
    <property type="term" value="P:transmembrane transport"/>
    <property type="evidence" value="ECO:0007669"/>
    <property type="project" value="TreeGrafter"/>
</dbReference>
<dbReference type="InterPro" id="IPR002549">
    <property type="entry name" value="AI-2E-like"/>
</dbReference>
<evidence type="ECO:0000256" key="3">
    <source>
        <dbReference type="ARBA" id="ARBA00022692"/>
    </source>
</evidence>
<dbReference type="Pfam" id="PF01594">
    <property type="entry name" value="AI-2E_transport"/>
    <property type="match status" value="1"/>
</dbReference>
<feature type="transmembrane region" description="Helical" evidence="6">
    <location>
        <begin position="284"/>
        <end position="303"/>
    </location>
</feature>
<keyword evidence="8" id="KW-1185">Reference proteome</keyword>
<name>A0A4R6J7G3_9ACTN</name>
<feature type="transmembrane region" description="Helical" evidence="6">
    <location>
        <begin position="323"/>
        <end position="345"/>
    </location>
</feature>
<evidence type="ECO:0000256" key="2">
    <source>
        <dbReference type="ARBA" id="ARBA00009773"/>
    </source>
</evidence>
<organism evidence="7 8">
    <name type="scientific">Paractinoplanes brasiliensis</name>
    <dbReference type="NCBI Taxonomy" id="52695"/>
    <lineage>
        <taxon>Bacteria</taxon>
        <taxon>Bacillati</taxon>
        <taxon>Actinomycetota</taxon>
        <taxon>Actinomycetes</taxon>
        <taxon>Micromonosporales</taxon>
        <taxon>Micromonosporaceae</taxon>
        <taxon>Paractinoplanes</taxon>
    </lineage>
</organism>
<dbReference type="PANTHER" id="PTHR21716:SF64">
    <property type="entry name" value="AI-2 TRANSPORT PROTEIN TQSA"/>
    <property type="match status" value="1"/>
</dbReference>
<keyword evidence="3 6" id="KW-0812">Transmembrane</keyword>
<dbReference type="PANTHER" id="PTHR21716">
    <property type="entry name" value="TRANSMEMBRANE PROTEIN"/>
    <property type="match status" value="1"/>
</dbReference>
<keyword evidence="5 6" id="KW-0472">Membrane</keyword>
<evidence type="ECO:0000313" key="8">
    <source>
        <dbReference type="Proteomes" id="UP000294901"/>
    </source>
</evidence>
<dbReference type="GO" id="GO:0016020">
    <property type="term" value="C:membrane"/>
    <property type="evidence" value="ECO:0007669"/>
    <property type="project" value="UniProtKB-SubCell"/>
</dbReference>
<accession>A0A4R6J7G3</accession>
<feature type="transmembrane region" description="Helical" evidence="6">
    <location>
        <begin position="220"/>
        <end position="242"/>
    </location>
</feature>
<dbReference type="OrthoDB" id="9799225at2"/>
<feature type="transmembrane region" description="Helical" evidence="6">
    <location>
        <begin position="84"/>
        <end position="108"/>
    </location>
</feature>
<evidence type="ECO:0000313" key="7">
    <source>
        <dbReference type="EMBL" id="TDO31464.1"/>
    </source>
</evidence>
<dbReference type="RefSeq" id="WP_133877570.1">
    <property type="nucleotide sequence ID" value="NZ_BOMD01000080.1"/>
</dbReference>
<keyword evidence="4 6" id="KW-1133">Transmembrane helix</keyword>
<feature type="transmembrane region" description="Helical" evidence="6">
    <location>
        <begin position="164"/>
        <end position="187"/>
    </location>
</feature>
<comment type="similarity">
    <text evidence="2">Belongs to the autoinducer-2 exporter (AI-2E) (TC 2.A.86) family.</text>
</comment>
<comment type="caution">
    <text evidence="7">The sequence shown here is derived from an EMBL/GenBank/DDBJ whole genome shotgun (WGS) entry which is preliminary data.</text>
</comment>
<gene>
    <name evidence="7" type="ORF">C8E87_6888</name>
</gene>